<evidence type="ECO:0000313" key="3">
    <source>
        <dbReference type="Proteomes" id="UP000476176"/>
    </source>
</evidence>
<dbReference type="AlphaFoldDB" id="A0A6G0MKI1"/>
<gene>
    <name evidence="2" type="ORF">PF004_g27838</name>
</gene>
<reference evidence="2 3" key="1">
    <citation type="submission" date="2018-09" db="EMBL/GenBank/DDBJ databases">
        <title>Genomic investigation of the strawberry pathogen Phytophthora fragariae indicates pathogenicity is determined by transcriptional variation in three key races.</title>
        <authorList>
            <person name="Adams T.M."/>
            <person name="Armitage A.D."/>
            <person name="Sobczyk M.K."/>
            <person name="Bates H.J."/>
            <person name="Dunwell J.M."/>
            <person name="Nellist C.F."/>
            <person name="Harrison R.J."/>
        </authorList>
    </citation>
    <scope>NUCLEOTIDE SEQUENCE [LARGE SCALE GENOMIC DNA]</scope>
    <source>
        <strain evidence="2 3">BC-23</strain>
    </source>
</reference>
<evidence type="ECO:0000313" key="2">
    <source>
        <dbReference type="EMBL" id="KAE9170563.1"/>
    </source>
</evidence>
<proteinExistence type="predicted"/>
<evidence type="ECO:0000256" key="1">
    <source>
        <dbReference type="SAM" id="MobiDB-lite"/>
    </source>
</evidence>
<name>A0A6G0MKI1_9STRA</name>
<feature type="region of interest" description="Disordered" evidence="1">
    <location>
        <begin position="33"/>
        <end position="54"/>
    </location>
</feature>
<dbReference type="EMBL" id="QXGC01004215">
    <property type="protein sequence ID" value="KAE9170563.1"/>
    <property type="molecule type" value="Genomic_DNA"/>
</dbReference>
<organism evidence="2 3">
    <name type="scientific">Phytophthora fragariae</name>
    <dbReference type="NCBI Taxonomy" id="53985"/>
    <lineage>
        <taxon>Eukaryota</taxon>
        <taxon>Sar</taxon>
        <taxon>Stramenopiles</taxon>
        <taxon>Oomycota</taxon>
        <taxon>Peronosporomycetes</taxon>
        <taxon>Peronosporales</taxon>
        <taxon>Peronosporaceae</taxon>
        <taxon>Phytophthora</taxon>
    </lineage>
</organism>
<comment type="caution">
    <text evidence="2">The sequence shown here is derived from an EMBL/GenBank/DDBJ whole genome shotgun (WGS) entry which is preliminary data.</text>
</comment>
<accession>A0A6G0MKI1</accession>
<dbReference type="Proteomes" id="UP000476176">
    <property type="component" value="Unassembled WGS sequence"/>
</dbReference>
<protein>
    <submittedName>
        <fullName evidence="2">Uncharacterized protein</fullName>
    </submittedName>
</protein>
<sequence length="54" mass="6012">MSNDTNSYLLWVGEVMSIHHNFDECTHLAVHMPRSDGLDGSPVDNETNPEVLDA</sequence>